<dbReference type="RefSeq" id="XP_022587410.2">
    <property type="nucleotide sequence ID" value="XM_022732351.2"/>
</dbReference>
<evidence type="ECO:0000313" key="3">
    <source>
        <dbReference type="RefSeq" id="XP_022587410.2"/>
    </source>
</evidence>
<sequence length="308" mass="33717">MAAAGDNTGEELRPPGENAELSKYPKDAHDDDRLDFCSPNFDPLLLLRQKPSAAGVNCSGAEAIFPNIRVAELLLPWGHQPQSIAAAAAAEDKELKGAEAAASQAPGPQEGAQESKKRTAFEAKLNAAKNKQLKLDLLHAAAASKRSAVLASRILTLRFTGHLLPQRVLRRPPGVRQNAAAAAGSRGLSCGRALGQLRVWQQQQQQIEVCVQPNALQLLRSCGMDPTSSSGDSGSSHTVRVRGCLRWFDANMTLLLQPAELLEEDSPQPRQQQQQGHEHQQRKQYRRLDWLIIPCRHVLSVEPVRLRE</sequence>
<feature type="region of interest" description="Disordered" evidence="1">
    <location>
        <begin position="95"/>
        <end position="117"/>
    </location>
</feature>
<name>A0A6P5WCA8_9EIME</name>
<protein>
    <submittedName>
        <fullName evidence="3">Uncharacterized protein LOC34619040</fullName>
    </submittedName>
</protein>
<dbReference type="GeneID" id="34619040"/>
<proteinExistence type="predicted"/>
<dbReference type="AlphaFoldDB" id="A0A6P5WCA8"/>
<dbReference type="Proteomes" id="UP000515125">
    <property type="component" value="Unplaced"/>
</dbReference>
<evidence type="ECO:0000256" key="1">
    <source>
        <dbReference type="SAM" id="MobiDB-lite"/>
    </source>
</evidence>
<dbReference type="OrthoDB" id="329208at2759"/>
<feature type="compositionally biased region" description="Basic and acidic residues" evidence="1">
    <location>
        <begin position="23"/>
        <end position="33"/>
    </location>
</feature>
<evidence type="ECO:0000313" key="2">
    <source>
        <dbReference type="Proteomes" id="UP000515125"/>
    </source>
</evidence>
<keyword evidence="2" id="KW-1185">Reference proteome</keyword>
<accession>A0A6P5WCA8</accession>
<feature type="region of interest" description="Disordered" evidence="1">
    <location>
        <begin position="1"/>
        <end position="33"/>
    </location>
</feature>
<organism evidence="2 3">
    <name type="scientific">Cyclospora cayetanensis</name>
    <dbReference type="NCBI Taxonomy" id="88456"/>
    <lineage>
        <taxon>Eukaryota</taxon>
        <taxon>Sar</taxon>
        <taxon>Alveolata</taxon>
        <taxon>Apicomplexa</taxon>
        <taxon>Conoidasida</taxon>
        <taxon>Coccidia</taxon>
        <taxon>Eucoccidiorida</taxon>
        <taxon>Eimeriorina</taxon>
        <taxon>Eimeriidae</taxon>
        <taxon>Cyclospora</taxon>
    </lineage>
</organism>
<gene>
    <name evidence="3" type="primary">LOC34619040</name>
</gene>
<reference evidence="3" key="1">
    <citation type="submission" date="2025-08" db="UniProtKB">
        <authorList>
            <consortium name="RefSeq"/>
        </authorList>
    </citation>
    <scope>IDENTIFICATION</scope>
</reference>